<evidence type="ECO:0000256" key="2">
    <source>
        <dbReference type="ARBA" id="ARBA00022801"/>
    </source>
</evidence>
<evidence type="ECO:0000313" key="6">
    <source>
        <dbReference type="Proteomes" id="UP000265725"/>
    </source>
</evidence>
<dbReference type="EMBL" id="CP032418">
    <property type="protein sequence ID" value="AYC29957.1"/>
    <property type="molecule type" value="Genomic_DNA"/>
</dbReference>
<dbReference type="PANTHER" id="PTHR43046">
    <property type="entry name" value="GDP-MANNOSE MANNOSYL HYDROLASE"/>
    <property type="match status" value="1"/>
</dbReference>
<dbReference type="OrthoDB" id="9786141at2"/>
<reference evidence="6" key="1">
    <citation type="submission" date="2018-09" db="EMBL/GenBank/DDBJ databases">
        <authorList>
            <person name="Zhu H."/>
        </authorList>
    </citation>
    <scope>NUCLEOTIDE SEQUENCE [LARGE SCALE GENOMIC DNA]</scope>
    <source>
        <strain evidence="6">K2R23-3</strain>
    </source>
</reference>
<feature type="domain" description="Nudix hydrolase" evidence="4">
    <location>
        <begin position="9"/>
        <end position="144"/>
    </location>
</feature>
<dbReference type="InterPro" id="IPR020476">
    <property type="entry name" value="Nudix_hydrolase"/>
</dbReference>
<dbReference type="Gene3D" id="3.90.79.10">
    <property type="entry name" value="Nucleoside Triphosphate Pyrophosphohydrolase"/>
    <property type="match status" value="1"/>
</dbReference>
<dbReference type="InterPro" id="IPR015797">
    <property type="entry name" value="NUDIX_hydrolase-like_dom_sf"/>
</dbReference>
<dbReference type="AlphaFoldDB" id="A0A385YVN7"/>
<dbReference type="PROSITE" id="PS00893">
    <property type="entry name" value="NUDIX_BOX"/>
    <property type="match status" value="1"/>
</dbReference>
<name>A0A385YVN7_9BACL</name>
<organism evidence="5 6">
    <name type="scientific">Paenisporosarcina cavernae</name>
    <dbReference type="NCBI Taxonomy" id="2320858"/>
    <lineage>
        <taxon>Bacteria</taxon>
        <taxon>Bacillati</taxon>
        <taxon>Bacillota</taxon>
        <taxon>Bacilli</taxon>
        <taxon>Bacillales</taxon>
        <taxon>Caryophanaceae</taxon>
        <taxon>Paenisporosarcina</taxon>
    </lineage>
</organism>
<protein>
    <submittedName>
        <fullName evidence="5">NUDIX hydrolase</fullName>
    </submittedName>
</protein>
<dbReference type="PROSITE" id="PS51462">
    <property type="entry name" value="NUDIX"/>
    <property type="match status" value="1"/>
</dbReference>
<dbReference type="InterPro" id="IPR000086">
    <property type="entry name" value="NUDIX_hydrolase_dom"/>
</dbReference>
<dbReference type="PRINTS" id="PR00502">
    <property type="entry name" value="NUDIXFAMILY"/>
</dbReference>
<dbReference type="Proteomes" id="UP000265725">
    <property type="component" value="Chromosome"/>
</dbReference>
<evidence type="ECO:0000259" key="4">
    <source>
        <dbReference type="PROSITE" id="PS51462"/>
    </source>
</evidence>
<evidence type="ECO:0000256" key="3">
    <source>
        <dbReference type="RuleBase" id="RU003476"/>
    </source>
</evidence>
<evidence type="ECO:0000313" key="5">
    <source>
        <dbReference type="EMBL" id="AYC29957.1"/>
    </source>
</evidence>
<gene>
    <name evidence="5" type="ORF">D3873_08750</name>
</gene>
<dbReference type="KEGG" id="paek:D3873_08750"/>
<dbReference type="InterPro" id="IPR020084">
    <property type="entry name" value="NUDIX_hydrolase_CS"/>
</dbReference>
<dbReference type="Pfam" id="PF00293">
    <property type="entry name" value="NUDIX"/>
    <property type="match status" value="1"/>
</dbReference>
<sequence length="165" mass="18541">MEMPKDRPNVWLGVSALVVNEANEWLMVKKKYGGLKGKWSFPAGFVENDETVDEAAIREVKEETGVDISIHAIIGFRTGVIQEIISDNMVIFRAVPISQDQPLIAQTREIEEVAWLSPLELKGETNVSVMVHHLVEKELKQGLTSIDGIHPGNQFGYSSYKLFFE</sequence>
<keyword evidence="6" id="KW-1185">Reference proteome</keyword>
<dbReference type="SUPFAM" id="SSF55811">
    <property type="entry name" value="Nudix"/>
    <property type="match status" value="1"/>
</dbReference>
<dbReference type="GO" id="GO:0016787">
    <property type="term" value="F:hydrolase activity"/>
    <property type="evidence" value="ECO:0007669"/>
    <property type="project" value="UniProtKB-KW"/>
</dbReference>
<comment type="cofactor">
    <cofactor evidence="1">
        <name>Mg(2+)</name>
        <dbReference type="ChEBI" id="CHEBI:18420"/>
    </cofactor>
</comment>
<keyword evidence="2 3" id="KW-0378">Hydrolase</keyword>
<dbReference type="PANTHER" id="PTHR43046:SF14">
    <property type="entry name" value="MUTT_NUDIX FAMILY PROTEIN"/>
    <property type="match status" value="1"/>
</dbReference>
<accession>A0A385YVN7</accession>
<comment type="similarity">
    <text evidence="3">Belongs to the Nudix hydrolase family.</text>
</comment>
<proteinExistence type="inferred from homology"/>
<evidence type="ECO:0000256" key="1">
    <source>
        <dbReference type="ARBA" id="ARBA00001946"/>
    </source>
</evidence>